<evidence type="ECO:0000256" key="15">
    <source>
        <dbReference type="RuleBase" id="RU910713"/>
    </source>
</evidence>
<dbReference type="GO" id="GO:0003870">
    <property type="term" value="F:5-aminolevulinate synthase activity"/>
    <property type="evidence" value="ECO:0007669"/>
    <property type="project" value="UniProtKB-EC"/>
</dbReference>
<dbReference type="Proteomes" id="UP000244880">
    <property type="component" value="Unassembled WGS sequence"/>
</dbReference>
<evidence type="ECO:0000256" key="7">
    <source>
        <dbReference type="ARBA" id="ARBA00022898"/>
    </source>
</evidence>
<dbReference type="FunFam" id="3.40.640.10:FF:000006">
    <property type="entry name" value="5-aminolevulinate synthase, mitochondrial"/>
    <property type="match status" value="1"/>
</dbReference>
<dbReference type="GO" id="GO:0030170">
    <property type="term" value="F:pyridoxal phosphate binding"/>
    <property type="evidence" value="ECO:0007669"/>
    <property type="project" value="UniProtKB-UniRule"/>
</dbReference>
<evidence type="ECO:0000256" key="11">
    <source>
        <dbReference type="ARBA" id="ARBA00031945"/>
    </source>
</evidence>
<dbReference type="EC" id="2.3.1.37" evidence="5 15"/>
<dbReference type="PROSITE" id="PS00599">
    <property type="entry name" value="AA_TRANSFER_CLASS_2"/>
    <property type="match status" value="1"/>
</dbReference>
<dbReference type="Pfam" id="PF00155">
    <property type="entry name" value="Aminotran_1_2"/>
    <property type="match status" value="1"/>
</dbReference>
<protein>
    <recommendedName>
        <fullName evidence="5 15">5-aminolevulinate synthase</fullName>
        <ecNumber evidence="5 15">2.3.1.37</ecNumber>
    </recommendedName>
    <alternativeName>
        <fullName evidence="10 15">5-aminolevulinic acid synthase</fullName>
    </alternativeName>
    <alternativeName>
        <fullName evidence="11 15">Delta-ALA synthase</fullName>
    </alternativeName>
    <alternativeName>
        <fullName evidence="12 15">Delta-aminolevulinate synthase</fullName>
    </alternativeName>
</protein>
<proteinExistence type="inferred from homology"/>
<evidence type="ECO:0000256" key="2">
    <source>
        <dbReference type="ARBA" id="ARBA00005029"/>
    </source>
</evidence>
<evidence type="ECO:0000313" key="17">
    <source>
        <dbReference type="EMBL" id="SPH21489.1"/>
    </source>
</evidence>
<dbReference type="NCBIfam" id="TIGR01821">
    <property type="entry name" value="5aminolev_synth"/>
    <property type="match status" value="1"/>
</dbReference>
<dbReference type="PANTHER" id="PTHR13693:SF102">
    <property type="entry name" value="2-AMINO-3-KETOBUTYRATE COENZYME A LIGASE, MITOCHONDRIAL"/>
    <property type="match status" value="1"/>
</dbReference>
<evidence type="ECO:0000256" key="3">
    <source>
        <dbReference type="ARBA" id="ARBA00008392"/>
    </source>
</evidence>
<keyword evidence="6 15" id="KW-0808">Transferase</keyword>
<accession>A0A2R8BEH8</accession>
<keyword evidence="7 14" id="KW-0663">Pyridoxal phosphate</keyword>
<gene>
    <name evidence="17" type="primary">hemA_1</name>
    <name evidence="17" type="ORF">ASD8599_02241</name>
</gene>
<evidence type="ECO:0000256" key="6">
    <source>
        <dbReference type="ARBA" id="ARBA00022679"/>
    </source>
</evidence>
<name>A0A2R8BEH8_9RHOB</name>
<comment type="similarity">
    <text evidence="3 14">Belongs to the class-II pyridoxal-phosphate-dependent aminotransferase family.</text>
</comment>
<evidence type="ECO:0000256" key="4">
    <source>
        <dbReference type="ARBA" id="ARBA00011738"/>
    </source>
</evidence>
<organism evidence="17 18">
    <name type="scientific">Ascidiaceihabitans donghaensis</name>
    <dbReference type="NCBI Taxonomy" id="1510460"/>
    <lineage>
        <taxon>Bacteria</taxon>
        <taxon>Pseudomonadati</taxon>
        <taxon>Pseudomonadota</taxon>
        <taxon>Alphaproteobacteria</taxon>
        <taxon>Rhodobacterales</taxon>
        <taxon>Paracoccaceae</taxon>
        <taxon>Ascidiaceihabitans</taxon>
    </lineage>
</organism>
<dbReference type="InterPro" id="IPR015424">
    <property type="entry name" value="PyrdxlP-dep_Trfase"/>
</dbReference>
<dbReference type="Gene3D" id="3.40.640.10">
    <property type="entry name" value="Type I PLP-dependent aspartate aminotransferase-like (Major domain)"/>
    <property type="match status" value="1"/>
</dbReference>
<evidence type="ECO:0000256" key="5">
    <source>
        <dbReference type="ARBA" id="ARBA00013257"/>
    </source>
</evidence>
<evidence type="ECO:0000256" key="13">
    <source>
        <dbReference type="ARBA" id="ARBA00047654"/>
    </source>
</evidence>
<keyword evidence="8 15" id="KW-0350">Heme biosynthesis</keyword>
<keyword evidence="9 15" id="KW-0012">Acyltransferase</keyword>
<comment type="subunit">
    <text evidence="4">Homodimer.</text>
</comment>
<evidence type="ECO:0000313" key="18">
    <source>
        <dbReference type="Proteomes" id="UP000244880"/>
    </source>
</evidence>
<evidence type="ECO:0000256" key="12">
    <source>
        <dbReference type="ARBA" id="ARBA00032773"/>
    </source>
</evidence>
<dbReference type="UniPathway" id="UPA00251">
    <property type="reaction ID" value="UER00375"/>
</dbReference>
<evidence type="ECO:0000256" key="1">
    <source>
        <dbReference type="ARBA" id="ARBA00001933"/>
    </source>
</evidence>
<comment type="catalytic activity">
    <reaction evidence="13 15">
        <text>succinyl-CoA + glycine + H(+) = 5-aminolevulinate + CO2 + CoA</text>
        <dbReference type="Rhea" id="RHEA:12921"/>
        <dbReference type="ChEBI" id="CHEBI:15378"/>
        <dbReference type="ChEBI" id="CHEBI:16526"/>
        <dbReference type="ChEBI" id="CHEBI:57287"/>
        <dbReference type="ChEBI" id="CHEBI:57292"/>
        <dbReference type="ChEBI" id="CHEBI:57305"/>
        <dbReference type="ChEBI" id="CHEBI:356416"/>
        <dbReference type="EC" id="2.3.1.37"/>
    </reaction>
</comment>
<comment type="pathway">
    <text evidence="2 15">Porphyrin-containing compound metabolism; protoporphyrin-IX biosynthesis; 5-aminolevulinate from glycine: step 1/1.</text>
</comment>
<dbReference type="InterPro" id="IPR004839">
    <property type="entry name" value="Aminotransferase_I/II_large"/>
</dbReference>
<keyword evidence="18" id="KW-1185">Reference proteome</keyword>
<reference evidence="17 18" key="1">
    <citation type="submission" date="2018-03" db="EMBL/GenBank/DDBJ databases">
        <authorList>
            <person name="Keele B.F."/>
        </authorList>
    </citation>
    <scope>NUCLEOTIDE SEQUENCE [LARGE SCALE GENOMIC DNA]</scope>
    <source>
        <strain evidence="17 18">CECT 8599</strain>
    </source>
</reference>
<dbReference type="GO" id="GO:0006782">
    <property type="term" value="P:protoporphyrinogen IX biosynthetic process"/>
    <property type="evidence" value="ECO:0007669"/>
    <property type="project" value="UniProtKB-UniRule"/>
</dbReference>
<dbReference type="OrthoDB" id="9807157at2"/>
<evidence type="ECO:0000256" key="14">
    <source>
        <dbReference type="RuleBase" id="RU003693"/>
    </source>
</evidence>
<dbReference type="InterPro" id="IPR015421">
    <property type="entry name" value="PyrdxlP-dep_Trfase_major"/>
</dbReference>
<sequence length="410" mass="44435">MHYQTFFKDALDDLRDQGNYRVFADLERHRGSFPRATARDGTSGHDTADVTIWCSNDYLGMGQHPDVLNAMHDALDRCGAGAGGTRNISGTTHDHVLLEAELADLHAKEAALLFTSGYVSNWAALGTLAGRIPDCVVLSDALNHASMIEGIRHSRADRMIWKHNDLADLEAKLASLPIDRPKLIAFESVYSMDGDIAPIREICDLADKYNAMTYLDEVHAVGLYGPRGGGVAEQEGLMDRLTVIEGTLGKAFGVMGGYIAASAELCDFVRSFASGFIFTTAIPPAVAAGAAASIRHLKANNTERRTQQAKVAQVRADLDRIGIPHVDNPSHIIPVMVGDPVKCKFISDVLLKDYGVYIQPINYPTVPKGTERLRITPSPVHSDADIAHLIGALGGLWEQCQLARIPMAAQ</sequence>
<evidence type="ECO:0000259" key="16">
    <source>
        <dbReference type="Pfam" id="PF00155"/>
    </source>
</evidence>
<evidence type="ECO:0000256" key="10">
    <source>
        <dbReference type="ARBA" id="ARBA00031691"/>
    </source>
</evidence>
<dbReference type="RefSeq" id="WP_108828568.1">
    <property type="nucleotide sequence ID" value="NZ_OMOR01000001.1"/>
</dbReference>
<dbReference type="InterPro" id="IPR010961">
    <property type="entry name" value="4pyrrol_synth_NH2levulA_synth"/>
</dbReference>
<dbReference type="InterPro" id="IPR001917">
    <property type="entry name" value="Aminotrans_II_pyridoxalP_BS"/>
</dbReference>
<dbReference type="InterPro" id="IPR050087">
    <property type="entry name" value="AON_synthase_class-II"/>
</dbReference>
<dbReference type="EMBL" id="OMOR01000001">
    <property type="protein sequence ID" value="SPH21489.1"/>
    <property type="molecule type" value="Genomic_DNA"/>
</dbReference>
<comment type="cofactor">
    <cofactor evidence="1 14">
        <name>pyridoxal 5'-phosphate</name>
        <dbReference type="ChEBI" id="CHEBI:597326"/>
    </cofactor>
</comment>
<dbReference type="InterPro" id="IPR015422">
    <property type="entry name" value="PyrdxlP-dep_Trfase_small"/>
</dbReference>
<feature type="domain" description="Aminotransferase class I/classII large" evidence="16">
    <location>
        <begin position="49"/>
        <end position="393"/>
    </location>
</feature>
<dbReference type="PANTHER" id="PTHR13693">
    <property type="entry name" value="CLASS II AMINOTRANSFERASE/8-AMINO-7-OXONONANOATE SYNTHASE"/>
    <property type="match status" value="1"/>
</dbReference>
<evidence type="ECO:0000256" key="9">
    <source>
        <dbReference type="ARBA" id="ARBA00023315"/>
    </source>
</evidence>
<dbReference type="Gene3D" id="3.90.1150.10">
    <property type="entry name" value="Aspartate Aminotransferase, domain 1"/>
    <property type="match status" value="1"/>
</dbReference>
<evidence type="ECO:0000256" key="8">
    <source>
        <dbReference type="ARBA" id="ARBA00023133"/>
    </source>
</evidence>
<dbReference type="AlphaFoldDB" id="A0A2R8BEH8"/>
<dbReference type="CDD" id="cd06454">
    <property type="entry name" value="KBL_like"/>
    <property type="match status" value="1"/>
</dbReference>
<dbReference type="SUPFAM" id="SSF53383">
    <property type="entry name" value="PLP-dependent transferases"/>
    <property type="match status" value="1"/>
</dbReference>